<protein>
    <submittedName>
        <fullName evidence="1">Uncharacterized protein</fullName>
    </submittedName>
</protein>
<gene>
    <name evidence="1" type="ORF">UFOVP237_8</name>
</gene>
<organism evidence="1">
    <name type="scientific">uncultured Caudovirales phage</name>
    <dbReference type="NCBI Taxonomy" id="2100421"/>
    <lineage>
        <taxon>Viruses</taxon>
        <taxon>Duplodnaviria</taxon>
        <taxon>Heunggongvirae</taxon>
        <taxon>Uroviricota</taxon>
        <taxon>Caudoviricetes</taxon>
        <taxon>Peduoviridae</taxon>
        <taxon>Maltschvirus</taxon>
        <taxon>Maltschvirus maltsch</taxon>
    </lineage>
</organism>
<dbReference type="EMBL" id="LR798277">
    <property type="protein sequence ID" value="CAB5219843.1"/>
    <property type="molecule type" value="Genomic_DNA"/>
</dbReference>
<name>A0A6J7WXR8_9CAUD</name>
<sequence length="63" mass="6631">MAIQRCALVQNSNETVINLIVADPSIDPAPEGCTIIGIPDDSPVTFGWIYNPQDGTFSAPVGT</sequence>
<reference evidence="1" key="1">
    <citation type="submission" date="2020-05" db="EMBL/GenBank/DDBJ databases">
        <authorList>
            <person name="Chiriac C."/>
            <person name="Salcher M."/>
            <person name="Ghai R."/>
            <person name="Kavagutti S V."/>
        </authorList>
    </citation>
    <scope>NUCLEOTIDE SEQUENCE</scope>
</reference>
<accession>A0A6J7WXR8</accession>
<proteinExistence type="predicted"/>
<evidence type="ECO:0000313" key="1">
    <source>
        <dbReference type="EMBL" id="CAB5219843.1"/>
    </source>
</evidence>